<protein>
    <submittedName>
        <fullName evidence="1">Uncharacterized protein</fullName>
    </submittedName>
</protein>
<dbReference type="AlphaFoldDB" id="A0A4Q0T2F8"/>
<evidence type="ECO:0000313" key="2">
    <source>
        <dbReference type="Proteomes" id="UP000289437"/>
    </source>
</evidence>
<evidence type="ECO:0000313" key="1">
    <source>
        <dbReference type="EMBL" id="RXH56099.1"/>
    </source>
</evidence>
<dbReference type="Proteomes" id="UP000289437">
    <property type="component" value="Unassembled WGS sequence"/>
</dbReference>
<proteinExistence type="predicted"/>
<sequence>MQLMESAVLELALANQEGVTNSDVSHALGLQSDYLGGSRITSAGAFSAFLCVKAE</sequence>
<reference evidence="2" key="2">
    <citation type="submission" date="2019-02" db="EMBL/GenBank/DDBJ databases">
        <title>Granulicella sibirica sp. nov., a psychrotolerant acidobacterium isolated from an organic soil layer in forested tundra, West Siberia.</title>
        <authorList>
            <person name="Oshkin I.Y."/>
            <person name="Kulichevskaya I.S."/>
            <person name="Rijpstra W.I.C."/>
            <person name="Sinninghe Damste J.S."/>
            <person name="Rakitin A.L."/>
            <person name="Ravin N.V."/>
            <person name="Dedysh S.N."/>
        </authorList>
    </citation>
    <scope>NUCLEOTIDE SEQUENCE [LARGE SCALE GENOMIC DNA]</scope>
    <source>
        <strain evidence="2">AF10</strain>
    </source>
</reference>
<comment type="caution">
    <text evidence="1">The sequence shown here is derived from an EMBL/GenBank/DDBJ whole genome shotgun (WGS) entry which is preliminary data.</text>
</comment>
<name>A0A4Q0T2F8_9BACT</name>
<accession>A0A4Q0T2F8</accession>
<organism evidence="1 2">
    <name type="scientific">Granulicella sibirica</name>
    <dbReference type="NCBI Taxonomy" id="2479048"/>
    <lineage>
        <taxon>Bacteria</taxon>
        <taxon>Pseudomonadati</taxon>
        <taxon>Acidobacteriota</taxon>
        <taxon>Terriglobia</taxon>
        <taxon>Terriglobales</taxon>
        <taxon>Acidobacteriaceae</taxon>
        <taxon>Granulicella</taxon>
    </lineage>
</organism>
<reference evidence="1 2" key="1">
    <citation type="submission" date="2018-11" db="EMBL/GenBank/DDBJ databases">
        <authorList>
            <person name="Mardanov A.V."/>
            <person name="Ravin N.V."/>
            <person name="Dedysh S.N."/>
        </authorList>
    </citation>
    <scope>NUCLEOTIDE SEQUENCE [LARGE SCALE GENOMIC DNA]</scope>
    <source>
        <strain evidence="1 2">AF10</strain>
    </source>
</reference>
<keyword evidence="2" id="KW-1185">Reference proteome</keyword>
<dbReference type="EMBL" id="RDSM01000002">
    <property type="protein sequence ID" value="RXH56099.1"/>
    <property type="molecule type" value="Genomic_DNA"/>
</dbReference>
<gene>
    <name evidence="1" type="ORF">GRAN_2956</name>
</gene>